<reference evidence="10" key="1">
    <citation type="submission" date="2020-07" db="EMBL/GenBank/DDBJ databases">
        <title>Huge and variable diversity of episymbiotic CPR bacteria and DPANN archaea in groundwater ecosystems.</title>
        <authorList>
            <person name="He C.Y."/>
            <person name="Keren R."/>
            <person name="Whittaker M."/>
            <person name="Farag I.F."/>
            <person name="Doudna J."/>
            <person name="Cate J.H.D."/>
            <person name="Banfield J.F."/>
        </authorList>
    </citation>
    <scope>NUCLEOTIDE SEQUENCE</scope>
    <source>
        <strain evidence="10">NC_groundwater_672_Ag_B-0.1um_62_36</strain>
    </source>
</reference>
<proteinExistence type="predicted"/>
<keyword evidence="4" id="KW-0808">Transferase</keyword>
<dbReference type="AlphaFoldDB" id="A0A932CM62"/>
<dbReference type="Pfam" id="PF02518">
    <property type="entry name" value="HATPase_c"/>
    <property type="match status" value="1"/>
</dbReference>
<evidence type="ECO:0000256" key="3">
    <source>
        <dbReference type="ARBA" id="ARBA00022553"/>
    </source>
</evidence>
<dbReference type="Pfam" id="PF00512">
    <property type="entry name" value="HisKA"/>
    <property type="match status" value="1"/>
</dbReference>
<dbReference type="GO" id="GO:0000155">
    <property type="term" value="F:phosphorelay sensor kinase activity"/>
    <property type="evidence" value="ECO:0007669"/>
    <property type="project" value="InterPro"/>
</dbReference>
<dbReference type="InterPro" id="IPR029016">
    <property type="entry name" value="GAF-like_dom_sf"/>
</dbReference>
<dbReference type="Gene3D" id="3.30.565.10">
    <property type="entry name" value="Histidine kinase-like ATPase, C-terminal domain"/>
    <property type="match status" value="1"/>
</dbReference>
<keyword evidence="8" id="KW-0902">Two-component regulatory system</keyword>
<dbReference type="PANTHER" id="PTHR43065:SF10">
    <property type="entry name" value="PEROXIDE STRESS-ACTIVATED HISTIDINE KINASE MAK3"/>
    <property type="match status" value="1"/>
</dbReference>
<dbReference type="InterPro" id="IPR004358">
    <property type="entry name" value="Sig_transdc_His_kin-like_C"/>
</dbReference>
<dbReference type="InterPro" id="IPR003594">
    <property type="entry name" value="HATPase_dom"/>
</dbReference>
<keyword evidence="6" id="KW-0418">Kinase</keyword>
<dbReference type="PROSITE" id="PS50109">
    <property type="entry name" value="HIS_KIN"/>
    <property type="match status" value="1"/>
</dbReference>
<evidence type="ECO:0000256" key="4">
    <source>
        <dbReference type="ARBA" id="ARBA00022679"/>
    </source>
</evidence>
<evidence type="ECO:0000256" key="2">
    <source>
        <dbReference type="ARBA" id="ARBA00012438"/>
    </source>
</evidence>
<dbReference type="Proteomes" id="UP000769766">
    <property type="component" value="Unassembled WGS sequence"/>
</dbReference>
<dbReference type="FunFam" id="3.30.565.10:FF:000006">
    <property type="entry name" value="Sensor histidine kinase WalK"/>
    <property type="match status" value="1"/>
</dbReference>
<dbReference type="GO" id="GO:0005524">
    <property type="term" value="F:ATP binding"/>
    <property type="evidence" value="ECO:0007669"/>
    <property type="project" value="UniProtKB-KW"/>
</dbReference>
<dbReference type="EC" id="2.7.13.3" evidence="2"/>
<dbReference type="SUPFAM" id="SSF55874">
    <property type="entry name" value="ATPase domain of HSP90 chaperone/DNA topoisomerase II/histidine kinase"/>
    <property type="match status" value="1"/>
</dbReference>
<dbReference type="SUPFAM" id="SSF47384">
    <property type="entry name" value="Homodimeric domain of signal transducing histidine kinase"/>
    <property type="match status" value="1"/>
</dbReference>
<sequence>MEPLRKRFEQGATEWLIKDYAAFQQRLKIYSDRIAQAASQTELERVVTEFLEGLPGVEKAWLLTQVSPSLGSLLGSQPGPLFLRDSWKASKENGGEEARDCSVLLPLRLHTRLVGAIGIQEKAGHNSYSNRGLEAFTVLANQVAAELVNLRVQEEIQKRKRLTAIGELAAGLAHEIRNPLGAIKGAAQYLRRDLATMESRPVSRLSRLLSKASQPKRDPVRGESQDFLEIILEEVDRLNLVVSQFLDYARPFQKELAWIDLTALIGKGIDRLTASGLYPEVQVTLQAPEGLPLVEVDPEQIKQVLYNLTHNAIQAMPGGGQVVISANVMPEEQMEVVVSDTGIGIPPENLPRLFQPFFTTKEKGTGLGLAICYRIVEGHGGTLSVESEPGRGSRFRIRLPLRQAARRNDDGSLAEQHSGR</sequence>
<accession>A0A932CM62</accession>
<evidence type="ECO:0000259" key="9">
    <source>
        <dbReference type="PROSITE" id="PS50109"/>
    </source>
</evidence>
<dbReference type="SMART" id="SM00388">
    <property type="entry name" value="HisKA"/>
    <property type="match status" value="1"/>
</dbReference>
<dbReference type="SMART" id="SM00387">
    <property type="entry name" value="HATPase_c"/>
    <property type="match status" value="1"/>
</dbReference>
<dbReference type="InterPro" id="IPR003661">
    <property type="entry name" value="HisK_dim/P_dom"/>
</dbReference>
<dbReference type="Gene3D" id="3.30.450.40">
    <property type="match status" value="1"/>
</dbReference>
<gene>
    <name evidence="10" type="ORF">HYY20_03060</name>
</gene>
<evidence type="ECO:0000256" key="6">
    <source>
        <dbReference type="ARBA" id="ARBA00022777"/>
    </source>
</evidence>
<keyword evidence="3" id="KW-0597">Phosphoprotein</keyword>
<evidence type="ECO:0000256" key="5">
    <source>
        <dbReference type="ARBA" id="ARBA00022741"/>
    </source>
</evidence>
<dbReference type="InterPro" id="IPR036890">
    <property type="entry name" value="HATPase_C_sf"/>
</dbReference>
<dbReference type="PANTHER" id="PTHR43065">
    <property type="entry name" value="SENSOR HISTIDINE KINASE"/>
    <property type="match status" value="1"/>
</dbReference>
<comment type="caution">
    <text evidence="10">The sequence shown here is derived from an EMBL/GenBank/DDBJ whole genome shotgun (WGS) entry which is preliminary data.</text>
</comment>
<dbReference type="SUPFAM" id="SSF55781">
    <property type="entry name" value="GAF domain-like"/>
    <property type="match status" value="1"/>
</dbReference>
<evidence type="ECO:0000313" key="10">
    <source>
        <dbReference type="EMBL" id="MBI2875843.1"/>
    </source>
</evidence>
<evidence type="ECO:0000313" key="11">
    <source>
        <dbReference type="Proteomes" id="UP000769766"/>
    </source>
</evidence>
<dbReference type="InterPro" id="IPR036097">
    <property type="entry name" value="HisK_dim/P_sf"/>
</dbReference>
<dbReference type="Gene3D" id="1.10.287.130">
    <property type="match status" value="1"/>
</dbReference>
<comment type="catalytic activity">
    <reaction evidence="1">
        <text>ATP + protein L-histidine = ADP + protein N-phospho-L-histidine.</text>
        <dbReference type="EC" id="2.7.13.3"/>
    </reaction>
</comment>
<dbReference type="InterPro" id="IPR005467">
    <property type="entry name" value="His_kinase_dom"/>
</dbReference>
<keyword evidence="7" id="KW-0067">ATP-binding</keyword>
<evidence type="ECO:0000256" key="7">
    <source>
        <dbReference type="ARBA" id="ARBA00022840"/>
    </source>
</evidence>
<feature type="domain" description="Histidine kinase" evidence="9">
    <location>
        <begin position="171"/>
        <end position="403"/>
    </location>
</feature>
<evidence type="ECO:0000256" key="8">
    <source>
        <dbReference type="ARBA" id="ARBA00023012"/>
    </source>
</evidence>
<dbReference type="CDD" id="cd00082">
    <property type="entry name" value="HisKA"/>
    <property type="match status" value="1"/>
</dbReference>
<keyword evidence="5" id="KW-0547">Nucleotide-binding</keyword>
<dbReference type="PRINTS" id="PR00344">
    <property type="entry name" value="BCTRLSENSOR"/>
</dbReference>
<organism evidence="10 11">
    <name type="scientific">Tectimicrobiota bacterium</name>
    <dbReference type="NCBI Taxonomy" id="2528274"/>
    <lineage>
        <taxon>Bacteria</taxon>
        <taxon>Pseudomonadati</taxon>
        <taxon>Nitrospinota/Tectimicrobiota group</taxon>
        <taxon>Candidatus Tectimicrobiota</taxon>
    </lineage>
</organism>
<protein>
    <recommendedName>
        <fullName evidence="2">histidine kinase</fullName>
        <ecNumber evidence="2">2.7.13.3</ecNumber>
    </recommendedName>
</protein>
<name>A0A932CM62_UNCTE</name>
<evidence type="ECO:0000256" key="1">
    <source>
        <dbReference type="ARBA" id="ARBA00000085"/>
    </source>
</evidence>
<dbReference type="EMBL" id="JACPRF010000090">
    <property type="protein sequence ID" value="MBI2875843.1"/>
    <property type="molecule type" value="Genomic_DNA"/>
</dbReference>